<accession>Q0RU49</accession>
<keyword evidence="2" id="KW-1185">Reference proteome</keyword>
<dbReference type="AlphaFoldDB" id="Q0RU49"/>
<gene>
    <name evidence="1" type="ordered locus">FRAAL0217</name>
</gene>
<evidence type="ECO:0000313" key="1">
    <source>
        <dbReference type="EMBL" id="CAJ58895.1"/>
    </source>
</evidence>
<dbReference type="STRING" id="326424.FRAAL0217"/>
<evidence type="ECO:0000313" key="2">
    <source>
        <dbReference type="Proteomes" id="UP000000657"/>
    </source>
</evidence>
<dbReference type="Proteomes" id="UP000000657">
    <property type="component" value="Chromosome"/>
</dbReference>
<organism evidence="1 2">
    <name type="scientific">Frankia alni (strain DSM 45986 / CECT 9034 / ACN14a)</name>
    <dbReference type="NCBI Taxonomy" id="326424"/>
    <lineage>
        <taxon>Bacteria</taxon>
        <taxon>Bacillati</taxon>
        <taxon>Actinomycetota</taxon>
        <taxon>Actinomycetes</taxon>
        <taxon>Frankiales</taxon>
        <taxon>Frankiaceae</taxon>
        <taxon>Frankia</taxon>
    </lineage>
</organism>
<sequence length="51" mass="5762">MPRPSHAAQAGRYLAALSDARLAHPALGRLRPPRMLKEAVLPRWARSRMFL</sequence>
<proteinExistence type="predicted"/>
<protein>
    <submittedName>
        <fullName evidence="1">Uncharacterized protein</fullName>
    </submittedName>
</protein>
<dbReference type="KEGG" id="fal:FRAAL0217"/>
<reference evidence="1 2" key="1">
    <citation type="journal article" date="2007" name="Genome Res.">
        <title>Genome characteristics of facultatively symbiotic Frankia sp. strains reflect host range and host plant biogeography.</title>
        <authorList>
            <person name="Normand P."/>
            <person name="Lapierre P."/>
            <person name="Tisa L.S."/>
            <person name="Gogarten J.P."/>
            <person name="Alloisio N."/>
            <person name="Bagnarol E."/>
            <person name="Bassi C.A."/>
            <person name="Berry A.M."/>
            <person name="Bickhart D.M."/>
            <person name="Choisne N."/>
            <person name="Couloux A."/>
            <person name="Cournoyer B."/>
            <person name="Cruveiller S."/>
            <person name="Daubin V."/>
            <person name="Demange N."/>
            <person name="Francino M.P."/>
            <person name="Goltsman E."/>
            <person name="Huang Y."/>
            <person name="Kopp O.R."/>
            <person name="Labarre L."/>
            <person name="Lapidus A."/>
            <person name="Lavire C."/>
            <person name="Marechal J."/>
            <person name="Martinez M."/>
            <person name="Mastronunzio J.E."/>
            <person name="Mullin B.C."/>
            <person name="Niemann J."/>
            <person name="Pujic P."/>
            <person name="Rawnsley T."/>
            <person name="Rouy Z."/>
            <person name="Schenowitz C."/>
            <person name="Sellstedt A."/>
            <person name="Tavares F."/>
            <person name="Tomkins J.P."/>
            <person name="Vallenet D."/>
            <person name="Valverde C."/>
            <person name="Wall L.G."/>
            <person name="Wang Y."/>
            <person name="Medigue C."/>
            <person name="Benson D.R."/>
        </authorList>
    </citation>
    <scope>NUCLEOTIDE SEQUENCE [LARGE SCALE GENOMIC DNA]</scope>
    <source>
        <strain evidence="2">DSM 45986 / CECT 9034 / ACN14a</strain>
    </source>
</reference>
<dbReference type="EMBL" id="CT573213">
    <property type="protein sequence ID" value="CAJ58895.1"/>
    <property type="molecule type" value="Genomic_DNA"/>
</dbReference>
<name>Q0RU49_FRAAA</name>
<dbReference type="HOGENOM" id="CLU_3099086_0_0_11"/>